<evidence type="ECO:0000313" key="3">
    <source>
        <dbReference type="Proteomes" id="UP001183390"/>
    </source>
</evidence>
<accession>A0ABU2M9Q0</accession>
<dbReference type="EMBL" id="JAVREP010000007">
    <property type="protein sequence ID" value="MDT0329308.1"/>
    <property type="molecule type" value="Genomic_DNA"/>
</dbReference>
<feature type="signal peptide" evidence="1">
    <location>
        <begin position="1"/>
        <end position="27"/>
    </location>
</feature>
<feature type="chain" id="PRO_5045607161" evidence="1">
    <location>
        <begin position="28"/>
        <end position="82"/>
    </location>
</feature>
<sequence>MTSVRRTLSLVIVTLGLALGAPSVAMAGADFENRYGSAGPKGATLTVVRAHAGDDGKVTYEYVTYTATAEGAWVNRVTSAAE</sequence>
<proteinExistence type="predicted"/>
<dbReference type="RefSeq" id="WP_311511963.1">
    <property type="nucleotide sequence ID" value="NZ_JAVREP010000007.1"/>
</dbReference>
<name>A0ABU2M9Q0_9ACTN</name>
<protein>
    <submittedName>
        <fullName evidence="2">Uncharacterized protein</fullName>
    </submittedName>
</protein>
<keyword evidence="3" id="KW-1185">Reference proteome</keyword>
<evidence type="ECO:0000256" key="1">
    <source>
        <dbReference type="SAM" id="SignalP"/>
    </source>
</evidence>
<comment type="caution">
    <text evidence="2">The sequence shown here is derived from an EMBL/GenBank/DDBJ whole genome shotgun (WGS) entry which is preliminary data.</text>
</comment>
<reference evidence="3" key="1">
    <citation type="submission" date="2023-07" db="EMBL/GenBank/DDBJ databases">
        <title>30 novel species of actinomycetes from the DSMZ collection.</title>
        <authorList>
            <person name="Nouioui I."/>
        </authorList>
    </citation>
    <scope>NUCLEOTIDE SEQUENCE [LARGE SCALE GENOMIC DNA]</scope>
    <source>
        <strain evidence="3">DSM 44743</strain>
    </source>
</reference>
<organism evidence="2 3">
    <name type="scientific">Nocardiopsis lambiniae</name>
    <dbReference type="NCBI Taxonomy" id="3075539"/>
    <lineage>
        <taxon>Bacteria</taxon>
        <taxon>Bacillati</taxon>
        <taxon>Actinomycetota</taxon>
        <taxon>Actinomycetes</taxon>
        <taxon>Streptosporangiales</taxon>
        <taxon>Nocardiopsidaceae</taxon>
        <taxon>Nocardiopsis</taxon>
    </lineage>
</organism>
<gene>
    <name evidence="2" type="ORF">RM479_12880</name>
</gene>
<keyword evidence="1" id="KW-0732">Signal</keyword>
<dbReference type="Proteomes" id="UP001183390">
    <property type="component" value="Unassembled WGS sequence"/>
</dbReference>
<evidence type="ECO:0000313" key="2">
    <source>
        <dbReference type="EMBL" id="MDT0329308.1"/>
    </source>
</evidence>